<evidence type="ECO:0000256" key="1">
    <source>
        <dbReference type="SAM" id="MobiDB-lite"/>
    </source>
</evidence>
<dbReference type="AlphaFoldDB" id="A0A8K0EZR0"/>
<feature type="compositionally biased region" description="Basic residues" evidence="1">
    <location>
        <begin position="40"/>
        <end position="49"/>
    </location>
</feature>
<dbReference type="OrthoDB" id="8062037at2759"/>
<reference evidence="3" key="1">
    <citation type="submission" date="2022-01" db="EMBL/GenBank/DDBJ databases">
        <authorList>
            <person name="Braso-Vives M."/>
        </authorList>
    </citation>
    <scope>NUCLEOTIDE SEQUENCE</scope>
</reference>
<name>A0A8K0EZR0_BRALA</name>
<feature type="compositionally biased region" description="Basic residues" evidence="1">
    <location>
        <begin position="20"/>
        <end position="30"/>
    </location>
</feature>
<dbReference type="SMART" id="SM01114">
    <property type="entry name" value="CXC"/>
    <property type="match status" value="1"/>
</dbReference>
<proteinExistence type="predicted"/>
<dbReference type="InterPro" id="IPR033467">
    <property type="entry name" value="Tesmin/TSO1-like_CXC"/>
</dbReference>
<evidence type="ECO:0000313" key="3">
    <source>
        <dbReference type="EMBL" id="CAH1272003.1"/>
    </source>
</evidence>
<gene>
    <name evidence="3" type="primary">Hypp4749</name>
    <name evidence="3" type="ORF">BLAG_LOCUS23788</name>
</gene>
<dbReference type="EMBL" id="OV696693">
    <property type="protein sequence ID" value="CAH1272003.1"/>
    <property type="molecule type" value="Genomic_DNA"/>
</dbReference>
<feature type="region of interest" description="Disordered" evidence="1">
    <location>
        <begin position="1"/>
        <end position="56"/>
    </location>
</feature>
<keyword evidence="4" id="KW-1185">Reference proteome</keyword>
<dbReference type="Proteomes" id="UP000838412">
    <property type="component" value="Chromosome 8"/>
</dbReference>
<accession>A0A8K0EZR0</accession>
<feature type="domain" description="Tesmin/TSO1-like CXC" evidence="2">
    <location>
        <begin position="51"/>
        <end position="91"/>
    </location>
</feature>
<organism evidence="3 4">
    <name type="scientific">Branchiostoma lanceolatum</name>
    <name type="common">Common lancelet</name>
    <name type="synonym">Amphioxus lanceolatum</name>
    <dbReference type="NCBI Taxonomy" id="7740"/>
    <lineage>
        <taxon>Eukaryota</taxon>
        <taxon>Metazoa</taxon>
        <taxon>Chordata</taxon>
        <taxon>Cephalochordata</taxon>
        <taxon>Leptocardii</taxon>
        <taxon>Amphioxiformes</taxon>
        <taxon>Branchiostomatidae</taxon>
        <taxon>Branchiostoma</taxon>
    </lineage>
</organism>
<evidence type="ECO:0000313" key="4">
    <source>
        <dbReference type="Proteomes" id="UP000838412"/>
    </source>
</evidence>
<protein>
    <submittedName>
        <fullName evidence="3">Hypp4749 protein</fullName>
    </submittedName>
</protein>
<evidence type="ECO:0000259" key="2">
    <source>
        <dbReference type="SMART" id="SM01114"/>
    </source>
</evidence>
<sequence>MAPKRAALDTEPDTVDKVPTKPKLKRKKPSPPKAPVPTKPKPKRKKKPSPPKVPKCGCRGDCRTRKCACGKKGEACGDSCKCTGCVNPFNILKEYNIDLSNAALDNCLMDNVYKVKDLRERLEQTYEMECCEESVQLKDMLPRVAHCPGEECGYEWQYSWCWDRFIDEEYRPRYHCEKCRRCGDYRSDHCRRCNKCYFAGHSGFPCPCRGRGKGGGGRGKREDCTVM</sequence>